<comment type="function">
    <text evidence="3">Cleaves the gamma-glutamyl peptide bond of glutathione and glutathione conjugates.</text>
</comment>
<dbReference type="GO" id="GO:0006751">
    <property type="term" value="P:glutathione catabolic process"/>
    <property type="evidence" value="ECO:0007669"/>
    <property type="project" value="UniProtKB-UniRule"/>
</dbReference>
<evidence type="ECO:0000256" key="2">
    <source>
        <dbReference type="PIRSR" id="PIRSR600101-2"/>
    </source>
</evidence>
<protein>
    <recommendedName>
        <fullName evidence="3">Glutathione hydrolase</fullName>
        <ecNumber evidence="3">2.3.2.2</ecNumber>
        <ecNumber evidence="3">3.4.19.13</ecNumber>
    </recommendedName>
    <alternativeName>
        <fullName evidence="3">Gamma-glutamyltransferase</fullName>
    </alternativeName>
    <alternativeName>
        <fullName evidence="3">Gamma-glutamyltranspeptidase</fullName>
    </alternativeName>
</protein>
<dbReference type="GO" id="GO:0036374">
    <property type="term" value="F:glutathione hydrolase activity"/>
    <property type="evidence" value="ECO:0007669"/>
    <property type="project" value="UniProtKB-UniRule"/>
</dbReference>
<keyword evidence="3" id="KW-0012">Acyltransferase</keyword>
<dbReference type="EC" id="3.4.19.13" evidence="3"/>
<dbReference type="GO" id="GO:0103068">
    <property type="term" value="F:leukotriene C4 gamma-glutamyl transferase activity"/>
    <property type="evidence" value="ECO:0007669"/>
    <property type="project" value="UniProtKB-EC"/>
</dbReference>
<comment type="pathway">
    <text evidence="3">Sulfur metabolism; glutathione metabolism.</text>
</comment>
<dbReference type="Proteomes" id="UP000812966">
    <property type="component" value="Unassembled WGS sequence"/>
</dbReference>
<dbReference type="InterPro" id="IPR029055">
    <property type="entry name" value="Ntn_hydrolases_N"/>
</dbReference>
<reference evidence="5" key="1">
    <citation type="submission" date="2020-04" db="EMBL/GenBank/DDBJ databases">
        <title>Analysis of mating type loci in Filobasidium floriforme.</title>
        <authorList>
            <person name="Nowrousian M."/>
        </authorList>
    </citation>
    <scope>NUCLEOTIDE SEQUENCE</scope>
    <source>
        <strain evidence="5">CBS 6242</strain>
    </source>
</reference>
<comment type="caution">
    <text evidence="5">The sequence shown here is derived from an EMBL/GenBank/DDBJ whole genome shotgun (WGS) entry which is preliminary data.</text>
</comment>
<comment type="catalytic activity">
    <reaction evidence="3">
        <text>an S-substituted glutathione + H2O = an S-substituted L-cysteinylglycine + L-glutamate</text>
        <dbReference type="Rhea" id="RHEA:59468"/>
        <dbReference type="ChEBI" id="CHEBI:15377"/>
        <dbReference type="ChEBI" id="CHEBI:29985"/>
        <dbReference type="ChEBI" id="CHEBI:90779"/>
        <dbReference type="ChEBI" id="CHEBI:143103"/>
        <dbReference type="EC" id="3.4.19.13"/>
    </reaction>
</comment>
<evidence type="ECO:0000313" key="6">
    <source>
        <dbReference type="Proteomes" id="UP000812966"/>
    </source>
</evidence>
<keyword evidence="4" id="KW-0732">Signal</keyword>
<evidence type="ECO:0000256" key="3">
    <source>
        <dbReference type="RuleBase" id="RU368068"/>
    </source>
</evidence>
<feature type="binding site" evidence="2">
    <location>
        <position position="437"/>
    </location>
    <ligand>
        <name>L-glutamate</name>
        <dbReference type="ChEBI" id="CHEBI:29985"/>
    </ligand>
</feature>
<dbReference type="AlphaFoldDB" id="A0A8K0JM16"/>
<sequence length="593" mass="62694">MLWTPTILASTLTALLVTAAPPHSLGKRNADCFADNVDGCYYDTVGRKGAAASEVGTCSAIAIDILKAGGNAADGMIASALCVGVINAFHSGIGGGGFMLVRYLNDDGTHGYEEIDFRETMPAAGNVTMYSAAGANQTLSTIGGLAVGVPGEMRGWEQLHSRHGRLPWAELFQPAIHLARNGFVVNVDLADAIAQYATGFIISDPNFAATYAPNGTTLKQGDTCYRPNLADTLELIANEGVEVFYTGKIAQGIVDTTSKTGGIMTLDDLAGYKAIIREPVNITYRDKRIFSTVAPSSGSVVLSALKIFEGYNGSYSDSDPEINVTTHRLIEANKFAYGQRSNFGDPAFTPNVTTLERLYLTEPVVEAARAKINDTATFGTSFYTPSGYVPGPEAGTSHLAVVDGDGMAVSLTTTVNTYWGSRTMTDDGIVLNNEMDDFSSPGQVNSFGFAASPINYIAGGKRPQSSIASSIAEDLETGELMIATGSAGGSRIITATLQELYHYIDQNLNASGCTHHPRWHDQLSGTTYFELPDLSKGLVGYNNGTVAYMKSLGYNVTYQGISGSTSHVVARLPDGSFEAASDPRKAAGYGAAF</sequence>
<dbReference type="Gene3D" id="1.10.246.130">
    <property type="match status" value="1"/>
</dbReference>
<dbReference type="NCBIfam" id="TIGR00066">
    <property type="entry name" value="g_glut_trans"/>
    <property type="match status" value="1"/>
</dbReference>
<dbReference type="InterPro" id="IPR043137">
    <property type="entry name" value="GGT_ssub_C"/>
</dbReference>
<feature type="signal peptide" evidence="4">
    <location>
        <begin position="1"/>
        <end position="19"/>
    </location>
</feature>
<dbReference type="EMBL" id="JABELV010000045">
    <property type="protein sequence ID" value="KAG7561825.1"/>
    <property type="molecule type" value="Genomic_DNA"/>
</dbReference>
<feature type="active site" description="Nucleophile" evidence="1">
    <location>
        <position position="396"/>
    </location>
</feature>
<evidence type="ECO:0000256" key="1">
    <source>
        <dbReference type="PIRSR" id="PIRSR600101-1"/>
    </source>
</evidence>
<dbReference type="InterPro" id="IPR043138">
    <property type="entry name" value="GGT_lsub"/>
</dbReference>
<dbReference type="PANTHER" id="PTHR11686">
    <property type="entry name" value="GAMMA GLUTAMYL TRANSPEPTIDASE"/>
    <property type="match status" value="1"/>
</dbReference>
<organism evidence="5 6">
    <name type="scientific">Filobasidium floriforme</name>
    <dbReference type="NCBI Taxonomy" id="5210"/>
    <lineage>
        <taxon>Eukaryota</taxon>
        <taxon>Fungi</taxon>
        <taxon>Dikarya</taxon>
        <taxon>Basidiomycota</taxon>
        <taxon>Agaricomycotina</taxon>
        <taxon>Tremellomycetes</taxon>
        <taxon>Filobasidiales</taxon>
        <taxon>Filobasidiaceae</taxon>
        <taxon>Filobasidium</taxon>
    </lineage>
</organism>
<evidence type="ECO:0000313" key="5">
    <source>
        <dbReference type="EMBL" id="KAG7561825.1"/>
    </source>
</evidence>
<dbReference type="PRINTS" id="PR01210">
    <property type="entry name" value="GGTRANSPTASE"/>
</dbReference>
<accession>A0A8K0JM16</accession>
<comment type="catalytic activity">
    <reaction evidence="3">
        <text>an N-terminal (5-L-glutamyl)-[peptide] + an alpha-amino acid = 5-L-glutamyl amino acid + an N-terminal L-alpha-aminoacyl-[peptide]</text>
        <dbReference type="Rhea" id="RHEA:23904"/>
        <dbReference type="Rhea" id="RHEA-COMP:9780"/>
        <dbReference type="Rhea" id="RHEA-COMP:9795"/>
        <dbReference type="ChEBI" id="CHEBI:77644"/>
        <dbReference type="ChEBI" id="CHEBI:78597"/>
        <dbReference type="ChEBI" id="CHEBI:78599"/>
        <dbReference type="ChEBI" id="CHEBI:78608"/>
        <dbReference type="EC" id="2.3.2.2"/>
    </reaction>
</comment>
<evidence type="ECO:0000256" key="4">
    <source>
        <dbReference type="SAM" id="SignalP"/>
    </source>
</evidence>
<feature type="binding site" evidence="2">
    <location>
        <begin position="465"/>
        <end position="466"/>
    </location>
    <ligand>
        <name>L-glutamate</name>
        <dbReference type="ChEBI" id="CHEBI:29985"/>
    </ligand>
</feature>
<feature type="binding site" evidence="2">
    <location>
        <position position="489"/>
    </location>
    <ligand>
        <name>L-glutamate</name>
        <dbReference type="ChEBI" id="CHEBI:29985"/>
    </ligand>
</feature>
<feature type="chain" id="PRO_5035421849" description="Glutathione hydrolase" evidence="4">
    <location>
        <begin position="20"/>
        <end position="593"/>
    </location>
</feature>
<dbReference type="InterPro" id="IPR000101">
    <property type="entry name" value="GGT_peptidase"/>
</dbReference>
<name>A0A8K0JM16_9TREE</name>
<dbReference type="PANTHER" id="PTHR11686:SF62">
    <property type="entry name" value="GLUTATHIONE HYDROLASE"/>
    <property type="match status" value="1"/>
</dbReference>
<dbReference type="GO" id="GO:0005886">
    <property type="term" value="C:plasma membrane"/>
    <property type="evidence" value="ECO:0007669"/>
    <property type="project" value="TreeGrafter"/>
</dbReference>
<comment type="catalytic activity">
    <reaction evidence="3">
        <text>glutathione + H2O = L-cysteinylglycine + L-glutamate</text>
        <dbReference type="Rhea" id="RHEA:28807"/>
        <dbReference type="ChEBI" id="CHEBI:15377"/>
        <dbReference type="ChEBI" id="CHEBI:29985"/>
        <dbReference type="ChEBI" id="CHEBI:57925"/>
        <dbReference type="ChEBI" id="CHEBI:61694"/>
        <dbReference type="EC" id="3.4.19.13"/>
    </reaction>
</comment>
<dbReference type="EC" id="2.3.2.2" evidence="3"/>
<keyword evidence="3" id="KW-0378">Hydrolase</keyword>
<dbReference type="Pfam" id="PF01019">
    <property type="entry name" value="G_glu_transpept"/>
    <property type="match status" value="1"/>
</dbReference>
<keyword evidence="6" id="KW-1185">Reference proteome</keyword>
<dbReference type="UniPathway" id="UPA00204"/>
<feature type="binding site" evidence="2">
    <location>
        <begin position="414"/>
        <end position="416"/>
    </location>
    <ligand>
        <name>L-glutamate</name>
        <dbReference type="ChEBI" id="CHEBI:29985"/>
    </ligand>
</feature>
<dbReference type="SUPFAM" id="SSF56235">
    <property type="entry name" value="N-terminal nucleophile aminohydrolases (Ntn hydrolases)"/>
    <property type="match status" value="1"/>
</dbReference>
<gene>
    <name evidence="5" type="ORF">FFLO_02726</name>
</gene>
<keyword evidence="3" id="KW-0808">Transferase</keyword>
<proteinExistence type="predicted"/>
<feature type="binding site" evidence="2">
    <location>
        <position position="118"/>
    </location>
    <ligand>
        <name>L-glutamate</name>
        <dbReference type="ChEBI" id="CHEBI:29985"/>
    </ligand>
</feature>
<dbReference type="Gene3D" id="3.60.20.40">
    <property type="match status" value="1"/>
</dbReference>
<dbReference type="FunFam" id="1.10.246.130:FF:000001">
    <property type="entry name" value="Gamma-glutamyltransferase 5 isoform 1"/>
    <property type="match status" value="1"/>
</dbReference>